<dbReference type="EMBL" id="JACHGF010000014">
    <property type="protein sequence ID" value="MBB5287180.1"/>
    <property type="molecule type" value="Genomic_DNA"/>
</dbReference>
<name>A0A840U517_9BACT</name>
<evidence type="ECO:0000313" key="2">
    <source>
        <dbReference type="Proteomes" id="UP000557307"/>
    </source>
</evidence>
<protein>
    <submittedName>
        <fullName evidence="1">Uncharacterized protein</fullName>
    </submittedName>
</protein>
<dbReference type="RefSeq" id="WP_281380784.1">
    <property type="nucleotide sequence ID" value="NZ_JACHGF010000014.1"/>
</dbReference>
<comment type="caution">
    <text evidence="1">The sequence shown here is derived from an EMBL/GenBank/DDBJ whole genome shotgun (WGS) entry which is preliminary data.</text>
</comment>
<evidence type="ECO:0000313" key="1">
    <source>
        <dbReference type="EMBL" id="MBB5287180.1"/>
    </source>
</evidence>
<proteinExistence type="predicted"/>
<gene>
    <name evidence="1" type="ORF">HNQ92_005342</name>
</gene>
<organism evidence="1 2">
    <name type="scientific">Rhabdobacter roseus</name>
    <dbReference type="NCBI Taxonomy" id="1655419"/>
    <lineage>
        <taxon>Bacteria</taxon>
        <taxon>Pseudomonadati</taxon>
        <taxon>Bacteroidota</taxon>
        <taxon>Cytophagia</taxon>
        <taxon>Cytophagales</taxon>
        <taxon>Cytophagaceae</taxon>
        <taxon>Rhabdobacter</taxon>
    </lineage>
</organism>
<sequence>MYNKSTSPTRGYEPAQGYQKSGYLSLRAAHEGKYPKALLLWGY</sequence>
<keyword evidence="2" id="KW-1185">Reference proteome</keyword>
<dbReference type="Proteomes" id="UP000557307">
    <property type="component" value="Unassembled WGS sequence"/>
</dbReference>
<reference evidence="1 2" key="1">
    <citation type="submission" date="2020-08" db="EMBL/GenBank/DDBJ databases">
        <title>Genomic Encyclopedia of Type Strains, Phase IV (KMG-IV): sequencing the most valuable type-strain genomes for metagenomic binning, comparative biology and taxonomic classification.</title>
        <authorList>
            <person name="Goeker M."/>
        </authorList>
    </citation>
    <scope>NUCLEOTIDE SEQUENCE [LARGE SCALE GENOMIC DNA]</scope>
    <source>
        <strain evidence="1 2">DSM 105074</strain>
    </source>
</reference>
<dbReference type="AlphaFoldDB" id="A0A840U517"/>
<accession>A0A840U517</accession>